<dbReference type="SUPFAM" id="SSF111369">
    <property type="entry name" value="HlyD-like secretion proteins"/>
    <property type="match status" value="1"/>
</dbReference>
<proteinExistence type="inferred from homology"/>
<dbReference type="GO" id="GO:0030313">
    <property type="term" value="C:cell envelope"/>
    <property type="evidence" value="ECO:0007669"/>
    <property type="project" value="UniProtKB-SubCell"/>
</dbReference>
<dbReference type="KEGG" id="caci:CLOAM1033"/>
<dbReference type="STRING" id="459349.CLOAM1033"/>
<dbReference type="GO" id="GO:1990961">
    <property type="term" value="P:xenobiotic detoxification by transmembrane export across the plasma membrane"/>
    <property type="evidence" value="ECO:0007669"/>
    <property type="project" value="InterPro"/>
</dbReference>
<dbReference type="GO" id="GO:1990281">
    <property type="term" value="C:efflux pump complex"/>
    <property type="evidence" value="ECO:0007669"/>
    <property type="project" value="TreeGrafter"/>
</dbReference>
<dbReference type="HOGENOM" id="CLU_018816_1_2_0"/>
<dbReference type="InterPro" id="IPR006143">
    <property type="entry name" value="RND_pump_MFP"/>
</dbReference>
<name>B0VHU0_CLOAI</name>
<evidence type="ECO:0000313" key="4">
    <source>
        <dbReference type="EMBL" id="CAO80905.1"/>
    </source>
</evidence>
<evidence type="ECO:0000313" key="5">
    <source>
        <dbReference type="Proteomes" id="UP000002019"/>
    </source>
</evidence>
<sequence length="341" mass="37737">MKRYLIILTALILILISACGKKQEEGKSMEQIYSEEGVPVRQIIIEPTTFRQNLLYNATLNGMEETTVQAMVSEVITKINAKVGDRVAKDQIIVSFPQNTPSAQYEQALTAFNSIKTTYERMQRLFAQGAISQQDLDNVETQYKVSKANLETSDKMINVRAPISGIITAIYVNPSEKVYPGKDLFTVASTNGYKATVMVPDTEINKIKKGTKATATWLETTISGRVTEIPLAMDNATKAFKVEVSFPGMNKKINYGVTAEIAIEVFSKPNLIVVERHQIVSENGTKYVWLNQDGKAVKREITTGLDNTLAFEITSGLNPGDLLITEGINMLTEGAKLRVIE</sequence>
<keyword evidence="5" id="KW-1185">Reference proteome</keyword>
<dbReference type="GO" id="GO:1990195">
    <property type="term" value="C:macrolide transmembrane transporter complex"/>
    <property type="evidence" value="ECO:0007669"/>
    <property type="project" value="InterPro"/>
</dbReference>
<gene>
    <name evidence="4" type="ordered locus">CLOAM1033</name>
</gene>
<dbReference type="PANTHER" id="PTHR30469">
    <property type="entry name" value="MULTIDRUG RESISTANCE PROTEIN MDTA"/>
    <property type="match status" value="1"/>
</dbReference>
<dbReference type="AlphaFoldDB" id="B0VHU0"/>
<reference evidence="4 5" key="1">
    <citation type="journal article" date="2008" name="J. Bacteriol.">
        <title>'Candidatus Cloacamonas acidaminovorans': genome sequence reconstruction provides a first glimpse of a new bacterial division.</title>
        <authorList>
            <person name="Pelletier E."/>
            <person name="Kreimeyer A."/>
            <person name="Bocs S."/>
            <person name="Rouy Z."/>
            <person name="Gyapay G."/>
            <person name="Chouari R."/>
            <person name="Riviere D."/>
            <person name="Ganesan A."/>
            <person name="Daegelen P."/>
            <person name="Sghir A."/>
            <person name="Cohen G.N."/>
            <person name="Medigue C."/>
            <person name="Weissenbach J."/>
            <person name="Le Paslier D."/>
        </authorList>
    </citation>
    <scope>NUCLEOTIDE SEQUENCE [LARGE SCALE GENOMIC DNA]</scope>
    <source>
        <strain evidence="5">Evry</strain>
    </source>
</reference>
<dbReference type="InterPro" id="IPR058627">
    <property type="entry name" value="MdtA-like_C"/>
</dbReference>
<dbReference type="NCBIfam" id="TIGR01730">
    <property type="entry name" value="RND_mfp"/>
    <property type="match status" value="1"/>
</dbReference>
<dbReference type="EMBL" id="CU466930">
    <property type="protein sequence ID" value="CAO80905.1"/>
    <property type="molecule type" value="Genomic_DNA"/>
</dbReference>
<accession>B0VHU0</accession>
<evidence type="ECO:0000259" key="3">
    <source>
        <dbReference type="Pfam" id="PF25967"/>
    </source>
</evidence>
<dbReference type="Gene3D" id="2.40.420.20">
    <property type="match status" value="1"/>
</dbReference>
<dbReference type="Proteomes" id="UP000002019">
    <property type="component" value="Chromosome"/>
</dbReference>
<comment type="similarity">
    <text evidence="1">Belongs to the membrane fusion protein (MFP) (TC 8.A.1) family.</text>
</comment>
<evidence type="ECO:0000256" key="1">
    <source>
        <dbReference type="ARBA" id="ARBA00009477"/>
    </source>
</evidence>
<keyword evidence="2" id="KW-0175">Coiled coil</keyword>
<dbReference type="OrthoDB" id="9783047at2"/>
<protein>
    <recommendedName>
        <fullName evidence="3">Multidrug resistance protein MdtA-like C-terminal permuted SH3 domain-containing protein</fullName>
    </recommendedName>
</protein>
<dbReference type="Gene3D" id="2.40.50.100">
    <property type="match status" value="1"/>
</dbReference>
<dbReference type="InterPro" id="IPR030190">
    <property type="entry name" value="MacA_alpha-hairpin_sf"/>
</dbReference>
<evidence type="ECO:0000256" key="2">
    <source>
        <dbReference type="ARBA" id="ARBA00023054"/>
    </source>
</evidence>
<dbReference type="GO" id="GO:0019898">
    <property type="term" value="C:extrinsic component of membrane"/>
    <property type="evidence" value="ECO:0007669"/>
    <property type="project" value="InterPro"/>
</dbReference>
<dbReference type="RefSeq" id="WP_015424763.1">
    <property type="nucleotide sequence ID" value="NC_020449.1"/>
</dbReference>
<feature type="domain" description="Multidrug resistance protein MdtA-like C-terminal permuted SH3" evidence="3">
    <location>
        <begin position="283"/>
        <end position="329"/>
    </location>
</feature>
<dbReference type="GO" id="GO:0015562">
    <property type="term" value="F:efflux transmembrane transporter activity"/>
    <property type="evidence" value="ECO:0007669"/>
    <property type="project" value="TreeGrafter"/>
</dbReference>
<dbReference type="eggNOG" id="COG0845">
    <property type="taxonomic scope" value="Bacteria"/>
</dbReference>
<dbReference type="Pfam" id="PF25967">
    <property type="entry name" value="RND-MFP_C"/>
    <property type="match status" value="1"/>
</dbReference>
<dbReference type="PROSITE" id="PS51257">
    <property type="entry name" value="PROKAR_LIPOPROTEIN"/>
    <property type="match status" value="1"/>
</dbReference>
<organism evidence="4 5">
    <name type="scientific">Cloacimonas acidaminovorans (strain Evry)</name>
    <dbReference type="NCBI Taxonomy" id="459349"/>
    <lineage>
        <taxon>Bacteria</taxon>
        <taxon>Pseudomonadati</taxon>
        <taxon>Candidatus Cloacimonadota</taxon>
        <taxon>Candidatus Cloacimonadia</taxon>
        <taxon>Candidatus Cloacimonadales</taxon>
        <taxon>Candidatus Cloacimonadaceae</taxon>
        <taxon>Candidatus Cloacimonas</taxon>
    </lineage>
</organism>
<dbReference type="Gene3D" id="6.10.140.1990">
    <property type="match status" value="1"/>
</dbReference>